<gene>
    <name evidence="3" type="ORF">NN4_57150</name>
</gene>
<feature type="compositionally biased region" description="Low complexity" evidence="1">
    <location>
        <begin position="335"/>
        <end position="347"/>
    </location>
</feature>
<reference evidence="3 4" key="1">
    <citation type="submission" date="2019-07" db="EMBL/GenBank/DDBJ databases">
        <title>Whole genome shotgun sequence of Nocardia ninae NBRC 108245.</title>
        <authorList>
            <person name="Hosoyama A."/>
            <person name="Uohara A."/>
            <person name="Ohji S."/>
            <person name="Ichikawa N."/>
        </authorList>
    </citation>
    <scope>NUCLEOTIDE SEQUENCE [LARGE SCALE GENOMIC DNA]</scope>
    <source>
        <strain evidence="3 4">NBRC 108245</strain>
    </source>
</reference>
<feature type="compositionally biased region" description="Basic and acidic residues" evidence="1">
    <location>
        <begin position="371"/>
        <end position="384"/>
    </location>
</feature>
<sequence length="384" mass="38736">MSYPQYPGGYNPYPAYSAGVPAPSGATAVTAGVLACVGSIGQLLGGGISLAFGFIGWQLQDYDTSGLFSQDWFQTWAIVSGVLSLVIAVVLGVGAVAMFSRKSFGRLLVVVGCVTVVVAEIVGFALVSSIDGSSDGLGVISGSAGSLIGLIFPVATAILALLPPTSRWLAHSPAAAIPQQYGYPYPGPPWQQAAPTGISDQTWHQPPAPQAAWDSPAQPPAHSASADPTDQVTTPSPQPVRGVPAQSGGAVPDEKVAEEPSAPQVGWNLSAQPPAPSGQGGWVPAAPPASGSGPAQSGAMPQRGQAESSPPEPQAARGAPTRTPSGAAAGPRPEPQAASSAPAETPSGQEARPQPAPDDETVRQPPSSEPQKAEDDGVRRPPPS</sequence>
<evidence type="ECO:0000256" key="1">
    <source>
        <dbReference type="SAM" id="MobiDB-lite"/>
    </source>
</evidence>
<dbReference type="EMBL" id="BJXA01000047">
    <property type="protein sequence ID" value="GEM41196.1"/>
    <property type="molecule type" value="Genomic_DNA"/>
</dbReference>
<dbReference type="Proteomes" id="UP000321424">
    <property type="component" value="Unassembled WGS sequence"/>
</dbReference>
<evidence type="ECO:0000313" key="3">
    <source>
        <dbReference type="EMBL" id="GEM41196.1"/>
    </source>
</evidence>
<feature type="region of interest" description="Disordered" evidence="1">
    <location>
        <begin position="188"/>
        <end position="384"/>
    </location>
</feature>
<feature type="transmembrane region" description="Helical" evidence="2">
    <location>
        <begin position="77"/>
        <end position="100"/>
    </location>
</feature>
<accession>A0A511MMQ5</accession>
<keyword evidence="2" id="KW-1133">Transmembrane helix</keyword>
<protein>
    <submittedName>
        <fullName evidence="3">Uncharacterized protein</fullName>
    </submittedName>
</protein>
<feature type="transmembrane region" description="Helical" evidence="2">
    <location>
        <begin position="107"/>
        <end position="127"/>
    </location>
</feature>
<proteinExistence type="predicted"/>
<name>A0A511MMQ5_9NOCA</name>
<feature type="compositionally biased region" description="Low complexity" evidence="1">
    <location>
        <begin position="282"/>
        <end position="301"/>
    </location>
</feature>
<evidence type="ECO:0000313" key="4">
    <source>
        <dbReference type="Proteomes" id="UP000321424"/>
    </source>
</evidence>
<comment type="caution">
    <text evidence="3">The sequence shown here is derived from an EMBL/GenBank/DDBJ whole genome shotgun (WGS) entry which is preliminary data.</text>
</comment>
<feature type="transmembrane region" description="Helical" evidence="2">
    <location>
        <begin position="139"/>
        <end position="162"/>
    </location>
</feature>
<keyword evidence="2" id="KW-0472">Membrane</keyword>
<evidence type="ECO:0000256" key="2">
    <source>
        <dbReference type="SAM" id="Phobius"/>
    </source>
</evidence>
<dbReference type="RefSeq" id="WP_147137733.1">
    <property type="nucleotide sequence ID" value="NZ_BJXA01000047.1"/>
</dbReference>
<feature type="transmembrane region" description="Helical" evidence="2">
    <location>
        <begin position="33"/>
        <end position="57"/>
    </location>
</feature>
<keyword evidence="4" id="KW-1185">Reference proteome</keyword>
<dbReference type="OrthoDB" id="4571029at2"/>
<keyword evidence="2" id="KW-0812">Transmembrane</keyword>
<organism evidence="3 4">
    <name type="scientific">Nocardia ninae NBRC 108245</name>
    <dbReference type="NCBI Taxonomy" id="1210091"/>
    <lineage>
        <taxon>Bacteria</taxon>
        <taxon>Bacillati</taxon>
        <taxon>Actinomycetota</taxon>
        <taxon>Actinomycetes</taxon>
        <taxon>Mycobacteriales</taxon>
        <taxon>Nocardiaceae</taxon>
        <taxon>Nocardia</taxon>
    </lineage>
</organism>
<dbReference type="AlphaFoldDB" id="A0A511MMQ5"/>